<evidence type="ECO:0000256" key="2">
    <source>
        <dbReference type="SAM" id="Phobius"/>
    </source>
</evidence>
<reference evidence="3 4" key="1">
    <citation type="submission" date="2015-04" db="EMBL/GenBank/DDBJ databases">
        <authorList>
            <person name="Syromyatnikov M.Y."/>
            <person name="Popov V.N."/>
        </authorList>
    </citation>
    <scope>NUCLEOTIDE SEQUENCE [LARGE SCALE GENOMIC DNA]</scope>
    <source>
        <strain evidence="3">WF-38-12</strain>
    </source>
</reference>
<dbReference type="Proteomes" id="UP000054383">
    <property type="component" value="Unassembled WGS sequence"/>
</dbReference>
<keyword evidence="2" id="KW-0472">Membrane</keyword>
<gene>
    <name evidence="3" type="ORF">PISL3812_00794</name>
</gene>
<feature type="compositionally biased region" description="Polar residues" evidence="1">
    <location>
        <begin position="220"/>
        <end position="232"/>
    </location>
</feature>
<feature type="compositionally biased region" description="Basic and acidic residues" evidence="1">
    <location>
        <begin position="237"/>
        <end position="256"/>
    </location>
</feature>
<organism evidence="3 4">
    <name type="scientific">Talaromyces islandicus</name>
    <name type="common">Penicillium islandicum</name>
    <dbReference type="NCBI Taxonomy" id="28573"/>
    <lineage>
        <taxon>Eukaryota</taxon>
        <taxon>Fungi</taxon>
        <taxon>Dikarya</taxon>
        <taxon>Ascomycota</taxon>
        <taxon>Pezizomycotina</taxon>
        <taxon>Eurotiomycetes</taxon>
        <taxon>Eurotiomycetidae</taxon>
        <taxon>Eurotiales</taxon>
        <taxon>Trichocomaceae</taxon>
        <taxon>Talaromyces</taxon>
        <taxon>Talaromyces sect. Islandici</taxon>
    </lineage>
</organism>
<dbReference type="OrthoDB" id="5393404at2759"/>
<feature type="compositionally biased region" description="Polar residues" evidence="1">
    <location>
        <begin position="257"/>
        <end position="276"/>
    </location>
</feature>
<keyword evidence="2" id="KW-1133">Transmembrane helix</keyword>
<evidence type="ECO:0000313" key="4">
    <source>
        <dbReference type="Proteomes" id="UP000054383"/>
    </source>
</evidence>
<evidence type="ECO:0000256" key="1">
    <source>
        <dbReference type="SAM" id="MobiDB-lite"/>
    </source>
</evidence>
<accession>A0A0U1LKD2</accession>
<name>A0A0U1LKD2_TALIS</name>
<dbReference type="STRING" id="28573.A0A0U1LKD2"/>
<evidence type="ECO:0000313" key="3">
    <source>
        <dbReference type="EMBL" id="CRG83443.1"/>
    </source>
</evidence>
<dbReference type="EMBL" id="CVMT01000001">
    <property type="protein sequence ID" value="CRG83443.1"/>
    <property type="molecule type" value="Genomic_DNA"/>
</dbReference>
<feature type="region of interest" description="Disordered" evidence="1">
    <location>
        <begin position="202"/>
        <end position="386"/>
    </location>
</feature>
<dbReference type="OMA" id="SRSEYQY"/>
<feature type="transmembrane region" description="Helical" evidence="2">
    <location>
        <begin position="72"/>
        <end position="93"/>
    </location>
</feature>
<keyword evidence="2" id="KW-0812">Transmembrane</keyword>
<proteinExistence type="predicted"/>
<dbReference type="AlphaFoldDB" id="A0A0U1LKD2"/>
<feature type="compositionally biased region" description="Polar residues" evidence="1">
    <location>
        <begin position="333"/>
        <end position="345"/>
    </location>
</feature>
<protein>
    <submittedName>
        <fullName evidence="3">Uncharacterized protein</fullName>
    </submittedName>
</protein>
<feature type="region of interest" description="Disordered" evidence="1">
    <location>
        <begin position="121"/>
        <end position="147"/>
    </location>
</feature>
<sequence length="386" mass="42851">MAPVVVAPDLSGDYGKPVDVLLDNDVNGTPTAVEDITKTLAARSTSSTTTTGVSAAGQGSINPSSINMQGMLALFAILGASFVIASIWFFFWAKNGGFIWRKGDWEDYKSTVLRRKGPDGRTLSNATKSTKLGGGSIRGYSDDGGTVTDMTETATTITNEKAPRKKKFRETAKEKLLRKRKDEKWEGEADDDMRAYRREKPARVGGINAESDGTYYGTEYTPSSLPTASAYTESEAYDPHDRPPRHSQDHHRRETRNVSGFSFTAGNEDVISQATAEESLMGDARQSRRESRRQQRHQQQSESRRSRHNSPRKREAPRSSMPGGYTEPLDLSSRATNSEYQYSTVDTEDDLGTRSYHHPIPGLTKGYRRDRDGGGRRRRDSLSDSE</sequence>
<keyword evidence="4" id="KW-1185">Reference proteome</keyword>